<dbReference type="InterPro" id="IPR014017">
    <property type="entry name" value="DNA_helicase_UvrD-like_C"/>
</dbReference>
<comment type="similarity">
    <text evidence="1">Belongs to the helicase family. UvrD subfamily.</text>
</comment>
<sequence length="793" mass="89718">MSCDKEEILELRRRVLKKDFSRMNDRQQQAVFHTDGPVLILAGAGSGKTTVLVNRIANLVRYGKAYESTFIQPEFTETDADSCKSYLKGGEISEVTRARLSVSACQPWRIMAITFTNKAAGELKERLCSMLGEPGQDIWASTFHSSCARMLRRDGERLGYSSHFTIYDTDDSRRLMKDVMRDLEINEKTLSHKSILSEISRAKDSLISPEEYESQAGADFRLKVIARAYMAYQRRLADSDAMDFDDLLVNTVRLFEKCPEVLEYYQDRFKYIMVDEYQDTNHAQYRFVGLLAAKHNNLCVVGDDDQSIYKFRGATIENIMNFEQDFPGAMVVRLEQNYRSTQNILDAANAVIAHNLERKGKTLWTAAGAGEKLRLHTAENEQDEADRVARVILDGVAKGRRFSDYAILYRMNSQSLTFERMFAKSGVPHRIIGGTRFFDRKEVRDMIAYLSVINNPGDEIRLRRILNTPKRGIGDKTVDTASQIGQQVGESMFQVISHPEEYPAITKAAAKKLSDFSRMMRELIDKSEEGMAPSELYAELLEQTGYLMFLRAEEPEKAEERIENVQELSTMLQRYEQENGEEASLSGFLEEVALFTDIDNYDAEADSAVLMTIHSAKGLEFPVVFLPGWEEGVFPGNSVLYDPSEVEEERRLAYVAITRAREELYIYNAESRMIFGSTSHNRISRFADEIPGELVERSRSREYAYRPESITFGSALSGGEGTAPKAKTTYRPPIHKPAPAGTYKVGDSVQHKTFGTGLILSATPMANDTLLEIAFDKAGTKKLMANFARLTKL</sequence>
<dbReference type="PROSITE" id="PS51217">
    <property type="entry name" value="UVRD_HELICASE_CTER"/>
    <property type="match status" value="1"/>
</dbReference>
<evidence type="ECO:0000256" key="6">
    <source>
        <dbReference type="ARBA" id="ARBA00022840"/>
    </source>
</evidence>
<evidence type="ECO:0000256" key="1">
    <source>
        <dbReference type="ARBA" id="ARBA00009922"/>
    </source>
</evidence>
<dbReference type="FunFam" id="1.10.486.10:FF:000003">
    <property type="entry name" value="ATP-dependent DNA helicase"/>
    <property type="match status" value="1"/>
</dbReference>
<dbReference type="GO" id="GO:0005524">
    <property type="term" value="F:ATP binding"/>
    <property type="evidence" value="ECO:0007669"/>
    <property type="project" value="UniProtKB-UniRule"/>
</dbReference>
<evidence type="ECO:0000256" key="12">
    <source>
        <dbReference type="ARBA" id="ARBA00048988"/>
    </source>
</evidence>
<keyword evidence="8" id="KW-0413">Isomerase</keyword>
<dbReference type="AlphaFoldDB" id="A0A1Z2XQV1"/>
<name>A0A1Z2XQV1_9FIRM</name>
<evidence type="ECO:0000313" key="17">
    <source>
        <dbReference type="EMBL" id="ASB40825.1"/>
    </source>
</evidence>
<dbReference type="InterPro" id="IPR000212">
    <property type="entry name" value="DNA_helicase_UvrD/REP"/>
</dbReference>
<dbReference type="GO" id="GO:0005829">
    <property type="term" value="C:cytosol"/>
    <property type="evidence" value="ECO:0007669"/>
    <property type="project" value="TreeGrafter"/>
</dbReference>
<feature type="region of interest" description="Disordered" evidence="14">
    <location>
        <begin position="716"/>
        <end position="742"/>
    </location>
</feature>
<evidence type="ECO:0000256" key="8">
    <source>
        <dbReference type="ARBA" id="ARBA00023235"/>
    </source>
</evidence>
<keyword evidence="3 13" id="KW-0547">Nucleotide-binding</keyword>
<evidence type="ECO:0000256" key="7">
    <source>
        <dbReference type="ARBA" id="ARBA00023125"/>
    </source>
</evidence>
<comment type="catalytic activity">
    <reaction evidence="9">
        <text>Couples ATP hydrolysis with the unwinding of duplex DNA by translocating in the 3'-5' direction.</text>
        <dbReference type="EC" id="5.6.2.4"/>
    </reaction>
</comment>
<dbReference type="EMBL" id="CP065321">
    <property type="protein sequence ID" value="QQR30109.1"/>
    <property type="molecule type" value="Genomic_DNA"/>
</dbReference>
<dbReference type="GO" id="GO:0000725">
    <property type="term" value="P:recombinational repair"/>
    <property type="evidence" value="ECO:0007669"/>
    <property type="project" value="TreeGrafter"/>
</dbReference>
<protein>
    <recommendedName>
        <fullName evidence="2">ATP-dependent DNA helicase PcrA</fullName>
        <ecNumber evidence="10">5.6.2.4</ecNumber>
    </recommendedName>
    <alternativeName>
        <fullName evidence="11">DNA 3'-5' helicase PcrA</fullName>
    </alternativeName>
</protein>
<dbReference type="Proteomes" id="UP000596035">
    <property type="component" value="Chromosome"/>
</dbReference>
<evidence type="ECO:0000256" key="5">
    <source>
        <dbReference type="ARBA" id="ARBA00022806"/>
    </source>
</evidence>
<keyword evidence="4 13" id="KW-0378">Hydrolase</keyword>
<dbReference type="Proteomes" id="UP000196710">
    <property type="component" value="Chromosome"/>
</dbReference>
<keyword evidence="7" id="KW-0238">DNA-binding</keyword>
<reference evidence="19" key="2">
    <citation type="submission" date="2017-05" db="EMBL/GenBank/DDBJ databases">
        <title>Improved OligoMM genomes.</title>
        <authorList>
            <person name="Garzetti D."/>
        </authorList>
    </citation>
    <scope>NUCLEOTIDE SEQUENCE [LARGE SCALE GENOMIC DNA]</scope>
    <source>
        <strain evidence="19">KB18</strain>
    </source>
</reference>
<dbReference type="Pfam" id="PF13361">
    <property type="entry name" value="UvrD_C"/>
    <property type="match status" value="1"/>
</dbReference>
<dbReference type="PANTHER" id="PTHR11070">
    <property type="entry name" value="UVRD / RECB / PCRA DNA HELICASE FAMILY MEMBER"/>
    <property type="match status" value="1"/>
</dbReference>
<dbReference type="GO" id="GO:0003677">
    <property type="term" value="F:DNA binding"/>
    <property type="evidence" value="ECO:0007669"/>
    <property type="project" value="UniProtKB-KW"/>
</dbReference>
<proteinExistence type="inferred from homology"/>
<evidence type="ECO:0000256" key="3">
    <source>
        <dbReference type="ARBA" id="ARBA00022741"/>
    </source>
</evidence>
<dbReference type="CDD" id="cd18807">
    <property type="entry name" value="SF1_C_UvrD"/>
    <property type="match status" value="1"/>
</dbReference>
<dbReference type="InterPro" id="IPR013986">
    <property type="entry name" value="DExx_box_DNA_helicase_dom_sf"/>
</dbReference>
<dbReference type="GO" id="GO:0033202">
    <property type="term" value="C:DNA helicase complex"/>
    <property type="evidence" value="ECO:0007669"/>
    <property type="project" value="TreeGrafter"/>
</dbReference>
<evidence type="ECO:0000313" key="20">
    <source>
        <dbReference type="Proteomes" id="UP000596035"/>
    </source>
</evidence>
<dbReference type="Pfam" id="PF21196">
    <property type="entry name" value="PcrA_UvrD_tudor"/>
    <property type="match status" value="1"/>
</dbReference>
<dbReference type="Pfam" id="PF00580">
    <property type="entry name" value="UvrD-helicase"/>
    <property type="match status" value="2"/>
</dbReference>
<organism evidence="18 20">
    <name type="scientific">Acutalibacter muris</name>
    <dbReference type="NCBI Taxonomy" id="1796620"/>
    <lineage>
        <taxon>Bacteria</taxon>
        <taxon>Bacillati</taxon>
        <taxon>Bacillota</taxon>
        <taxon>Clostridia</taxon>
        <taxon>Eubacteriales</taxon>
        <taxon>Acutalibacteraceae</taxon>
        <taxon>Acutalibacter</taxon>
    </lineage>
</organism>
<comment type="catalytic activity">
    <reaction evidence="12">
        <text>ATP + H2O = ADP + phosphate + H(+)</text>
        <dbReference type="Rhea" id="RHEA:13065"/>
        <dbReference type="ChEBI" id="CHEBI:15377"/>
        <dbReference type="ChEBI" id="CHEBI:15378"/>
        <dbReference type="ChEBI" id="CHEBI:30616"/>
        <dbReference type="ChEBI" id="CHEBI:43474"/>
        <dbReference type="ChEBI" id="CHEBI:456216"/>
        <dbReference type="EC" id="5.6.2.4"/>
    </reaction>
</comment>
<accession>A0A1Z2XQV1</accession>
<evidence type="ECO:0000256" key="14">
    <source>
        <dbReference type="SAM" id="MobiDB-lite"/>
    </source>
</evidence>
<feature type="domain" description="UvrD-like helicase C-terminal" evidence="16">
    <location>
        <begin position="342"/>
        <end position="618"/>
    </location>
</feature>
<dbReference type="SUPFAM" id="SSF52540">
    <property type="entry name" value="P-loop containing nucleoside triphosphate hydrolases"/>
    <property type="match status" value="1"/>
</dbReference>
<evidence type="ECO:0000256" key="13">
    <source>
        <dbReference type="PROSITE-ProRule" id="PRU00560"/>
    </source>
</evidence>
<dbReference type="CDD" id="cd17932">
    <property type="entry name" value="DEXQc_UvrD"/>
    <property type="match status" value="1"/>
</dbReference>
<dbReference type="EMBL" id="CP021422">
    <property type="protein sequence ID" value="ASB40825.1"/>
    <property type="molecule type" value="Genomic_DNA"/>
</dbReference>
<keyword evidence="5 13" id="KW-0347">Helicase</keyword>
<dbReference type="PROSITE" id="PS51198">
    <property type="entry name" value="UVRD_HELICASE_ATP_BIND"/>
    <property type="match status" value="1"/>
</dbReference>
<dbReference type="Gene3D" id="1.10.10.160">
    <property type="match status" value="1"/>
</dbReference>
<evidence type="ECO:0000259" key="16">
    <source>
        <dbReference type="PROSITE" id="PS51217"/>
    </source>
</evidence>
<keyword evidence="19" id="KW-1185">Reference proteome</keyword>
<dbReference type="GO" id="GO:0043138">
    <property type="term" value="F:3'-5' DNA helicase activity"/>
    <property type="evidence" value="ECO:0007669"/>
    <property type="project" value="UniProtKB-EC"/>
</dbReference>
<evidence type="ECO:0000256" key="10">
    <source>
        <dbReference type="ARBA" id="ARBA00034808"/>
    </source>
</evidence>
<feature type="domain" description="UvrD-like helicase ATP-binding" evidence="15">
    <location>
        <begin position="21"/>
        <end position="341"/>
    </location>
</feature>
<feature type="binding site" evidence="13">
    <location>
        <begin position="42"/>
        <end position="49"/>
    </location>
    <ligand>
        <name>ATP</name>
        <dbReference type="ChEBI" id="CHEBI:30616"/>
    </ligand>
</feature>
<gene>
    <name evidence="17" type="ORF">ADH66_09275</name>
    <name evidence="18" type="ORF">I5Q82_19315</name>
</gene>
<dbReference type="InterPro" id="IPR014016">
    <property type="entry name" value="UvrD-like_ATP-bd"/>
</dbReference>
<dbReference type="PANTHER" id="PTHR11070:SF2">
    <property type="entry name" value="ATP-DEPENDENT DNA HELICASE SRS2"/>
    <property type="match status" value="1"/>
</dbReference>
<reference evidence="17" key="1">
    <citation type="journal article" date="2017" name="Genome Announc.">
        <title>High-Quality Whole-Genome Sequences of the Oligo-Mouse-Microbiota Bacterial Community.</title>
        <authorList>
            <person name="Garzetti D."/>
            <person name="Brugiroux S."/>
            <person name="Bunk B."/>
            <person name="Pukall R."/>
            <person name="McCoy K.D."/>
            <person name="Macpherson A.J."/>
            <person name="Stecher B."/>
        </authorList>
    </citation>
    <scope>NUCLEOTIDE SEQUENCE</scope>
    <source>
        <strain evidence="17">KB18</strain>
    </source>
</reference>
<evidence type="ECO:0000313" key="18">
    <source>
        <dbReference type="EMBL" id="QQR30109.1"/>
    </source>
</evidence>
<evidence type="ECO:0000259" key="15">
    <source>
        <dbReference type="PROSITE" id="PS51198"/>
    </source>
</evidence>
<evidence type="ECO:0000256" key="9">
    <source>
        <dbReference type="ARBA" id="ARBA00034617"/>
    </source>
</evidence>
<dbReference type="InterPro" id="IPR027417">
    <property type="entry name" value="P-loop_NTPase"/>
</dbReference>
<dbReference type="Gene3D" id="3.40.50.300">
    <property type="entry name" value="P-loop containing nucleotide triphosphate hydrolases"/>
    <property type="match status" value="2"/>
</dbReference>
<evidence type="ECO:0000256" key="11">
    <source>
        <dbReference type="ARBA" id="ARBA00034900"/>
    </source>
</evidence>
<keyword evidence="6 13" id="KW-0067">ATP-binding</keyword>
<evidence type="ECO:0000256" key="2">
    <source>
        <dbReference type="ARBA" id="ARBA00014807"/>
    </source>
</evidence>
<evidence type="ECO:0000256" key="4">
    <source>
        <dbReference type="ARBA" id="ARBA00022801"/>
    </source>
</evidence>
<dbReference type="EC" id="5.6.2.4" evidence="10"/>
<evidence type="ECO:0000313" key="19">
    <source>
        <dbReference type="Proteomes" id="UP000196710"/>
    </source>
</evidence>
<dbReference type="Gene3D" id="1.10.486.10">
    <property type="entry name" value="PCRA, domain 4"/>
    <property type="match status" value="1"/>
</dbReference>
<dbReference type="RefSeq" id="WP_066541450.1">
    <property type="nucleotide sequence ID" value="NZ_CP021422.1"/>
</dbReference>
<dbReference type="FunFam" id="1.10.10.160:FF:000001">
    <property type="entry name" value="ATP-dependent DNA helicase"/>
    <property type="match status" value="1"/>
</dbReference>
<dbReference type="GO" id="GO:0016787">
    <property type="term" value="F:hydrolase activity"/>
    <property type="evidence" value="ECO:0007669"/>
    <property type="project" value="UniProtKB-UniRule"/>
</dbReference>
<dbReference type="KEGG" id="amur:ADH66_09275"/>
<reference evidence="18 20" key="3">
    <citation type="submission" date="2020-11" db="EMBL/GenBank/DDBJ databases">
        <title>Closed and high quality bacterial genomes of the OMM12 community.</title>
        <authorList>
            <person name="Marbouty M."/>
            <person name="Lamy-Besnier Q."/>
            <person name="Debarbieux L."/>
            <person name="Koszul R."/>
        </authorList>
    </citation>
    <scope>NUCLEOTIDE SEQUENCE [LARGE SCALE GENOMIC DNA]</scope>
    <source>
        <strain evidence="18 20">KB18</strain>
    </source>
</reference>
<dbReference type="GO" id="GO:0009314">
    <property type="term" value="P:response to radiation"/>
    <property type="evidence" value="ECO:0007669"/>
    <property type="project" value="UniProtKB-ARBA"/>
</dbReference>